<gene>
    <name evidence="2" type="ORF">DSM104440_00308</name>
</gene>
<dbReference type="Proteomes" id="UP000503096">
    <property type="component" value="Chromosome"/>
</dbReference>
<dbReference type="KEGG" id="upl:DSM104440_00308"/>
<accession>A0A6M4H4S7</accession>
<evidence type="ECO:0000313" key="3">
    <source>
        <dbReference type="Proteomes" id="UP000503096"/>
    </source>
</evidence>
<evidence type="ECO:0000313" key="2">
    <source>
        <dbReference type="EMBL" id="QJR13524.1"/>
    </source>
</evidence>
<feature type="transmembrane region" description="Helical" evidence="1">
    <location>
        <begin position="123"/>
        <end position="141"/>
    </location>
</feature>
<feature type="transmembrane region" description="Helical" evidence="1">
    <location>
        <begin position="97"/>
        <end position="117"/>
    </location>
</feature>
<protein>
    <recommendedName>
        <fullName evidence="4">DUF2306 domain-containing protein</fullName>
    </recommendedName>
</protein>
<feature type="transmembrane region" description="Helical" evidence="1">
    <location>
        <begin position="39"/>
        <end position="60"/>
    </location>
</feature>
<feature type="transmembrane region" description="Helical" evidence="1">
    <location>
        <begin position="66"/>
        <end position="85"/>
    </location>
</feature>
<dbReference type="AlphaFoldDB" id="A0A6M4H4S7"/>
<feature type="transmembrane region" description="Helical" evidence="1">
    <location>
        <begin position="162"/>
        <end position="178"/>
    </location>
</feature>
<proteinExistence type="predicted"/>
<evidence type="ECO:0000256" key="1">
    <source>
        <dbReference type="SAM" id="Phobius"/>
    </source>
</evidence>
<keyword evidence="1" id="KW-1133">Transmembrane helix</keyword>
<feature type="transmembrane region" description="Helical" evidence="1">
    <location>
        <begin position="184"/>
        <end position="202"/>
    </location>
</feature>
<dbReference type="EMBL" id="CP053073">
    <property type="protein sequence ID" value="QJR13524.1"/>
    <property type="molecule type" value="Genomic_DNA"/>
</dbReference>
<keyword evidence="1" id="KW-0472">Membrane</keyword>
<feature type="transmembrane region" description="Helical" evidence="1">
    <location>
        <begin position="6"/>
        <end position="27"/>
    </location>
</feature>
<dbReference type="InParanoid" id="A0A6M4H4S7"/>
<organism evidence="2 3">
    <name type="scientific">Usitatibacter palustris</name>
    <dbReference type="NCBI Taxonomy" id="2732487"/>
    <lineage>
        <taxon>Bacteria</taxon>
        <taxon>Pseudomonadati</taxon>
        <taxon>Pseudomonadota</taxon>
        <taxon>Betaproteobacteria</taxon>
        <taxon>Nitrosomonadales</taxon>
        <taxon>Usitatibacteraceae</taxon>
        <taxon>Usitatibacter</taxon>
    </lineage>
</organism>
<keyword evidence="1" id="KW-0812">Transmembrane</keyword>
<reference evidence="2 3" key="1">
    <citation type="submission" date="2020-04" db="EMBL/GenBank/DDBJ databases">
        <title>Usitatibacter rugosus gen. nov., sp. nov. and Usitatibacter palustris sp. nov., novel members of Usitatibacteraceae fam. nov. within the order Nitrosomonadales isolated from soil.</title>
        <authorList>
            <person name="Huber K.J."/>
            <person name="Neumann-Schaal M."/>
            <person name="Geppert A."/>
            <person name="Luckner M."/>
            <person name="Wanner G."/>
            <person name="Overmann J."/>
        </authorList>
    </citation>
    <scope>NUCLEOTIDE SEQUENCE [LARGE SCALE GENOMIC DNA]</scope>
    <source>
        <strain evidence="2 3">Swamp67</strain>
    </source>
</reference>
<evidence type="ECO:0008006" key="4">
    <source>
        <dbReference type="Google" id="ProtNLM"/>
    </source>
</evidence>
<name>A0A6M4H4S7_9PROT</name>
<sequence length="213" mass="23542">MSPEHFANIAVHVGSGTIAMAIGLYMLARRKGTPAHRRWGRLFCYFTLLVCFSAAVGTVFFRFLPLFAVLNVLVLYQLVSGWRSAYTQGRGPAAIDAAWTVIAAVSSGVLVPILLAAPGGASMVVYASLGALAFILLYDALRWLFPRRWFHALWRYEHSYKLISSIFAMLSALVGNVVRVGQPWSQIAPSVAGTLVVAYFFYRLSRQDPVRHT</sequence>
<dbReference type="RefSeq" id="WP_171160172.1">
    <property type="nucleotide sequence ID" value="NZ_CP053073.1"/>
</dbReference>
<keyword evidence="3" id="KW-1185">Reference proteome</keyword>